<dbReference type="SUPFAM" id="SSF55729">
    <property type="entry name" value="Acyl-CoA N-acyltransferases (Nat)"/>
    <property type="match status" value="1"/>
</dbReference>
<dbReference type="GO" id="GO:0005840">
    <property type="term" value="C:ribosome"/>
    <property type="evidence" value="ECO:0007669"/>
    <property type="project" value="UniProtKB-KW"/>
</dbReference>
<organism evidence="8 9">
    <name type="scientific">Frischella japonica</name>
    <dbReference type="NCBI Taxonomy" id="2741544"/>
    <lineage>
        <taxon>Bacteria</taxon>
        <taxon>Pseudomonadati</taxon>
        <taxon>Pseudomonadota</taxon>
        <taxon>Gammaproteobacteria</taxon>
        <taxon>Orbales</taxon>
        <taxon>Orbaceae</taxon>
        <taxon>Frischella</taxon>
    </lineage>
</organism>
<dbReference type="InterPro" id="IPR006464">
    <property type="entry name" value="AcTrfase_RimI/Ard1"/>
</dbReference>
<dbReference type="NCBIfam" id="TIGR01575">
    <property type="entry name" value="rimI"/>
    <property type="match status" value="1"/>
</dbReference>
<feature type="binding site" evidence="5">
    <location>
        <position position="108"/>
    </location>
    <ligand>
        <name>acetyl-CoA</name>
        <dbReference type="ChEBI" id="CHEBI:57288"/>
    </ligand>
</feature>
<dbReference type="NCBIfam" id="NF007025">
    <property type="entry name" value="PRK09491.1"/>
    <property type="match status" value="1"/>
</dbReference>
<dbReference type="Gene3D" id="3.40.630.30">
    <property type="match status" value="1"/>
</dbReference>
<accession>A0ABR7QVW5</accession>
<dbReference type="HAMAP" id="MF_02210">
    <property type="entry name" value="RimI"/>
    <property type="match status" value="1"/>
</dbReference>
<dbReference type="CDD" id="cd04301">
    <property type="entry name" value="NAT_SF"/>
    <property type="match status" value="1"/>
</dbReference>
<comment type="catalytic activity">
    <reaction evidence="5 6">
        <text>N-terminal L-alanyl-[ribosomal protein bS18] + acetyl-CoA = N-terminal N(alpha)-acetyl-L-alanyl-[ribosomal protein bS18] + CoA + H(+)</text>
        <dbReference type="Rhea" id="RHEA:43756"/>
        <dbReference type="Rhea" id="RHEA-COMP:10676"/>
        <dbReference type="Rhea" id="RHEA-COMP:10677"/>
        <dbReference type="ChEBI" id="CHEBI:15378"/>
        <dbReference type="ChEBI" id="CHEBI:57287"/>
        <dbReference type="ChEBI" id="CHEBI:57288"/>
        <dbReference type="ChEBI" id="CHEBI:64718"/>
        <dbReference type="ChEBI" id="CHEBI:83683"/>
        <dbReference type="EC" id="2.3.1.266"/>
    </reaction>
</comment>
<name>A0ABR7QVW5_9GAMM</name>
<dbReference type="EC" id="2.3.1.266" evidence="5 6"/>
<evidence type="ECO:0000256" key="3">
    <source>
        <dbReference type="ARBA" id="ARBA00022679"/>
    </source>
</evidence>
<keyword evidence="8" id="KW-0689">Ribosomal protein</keyword>
<evidence type="ECO:0000256" key="2">
    <source>
        <dbReference type="ARBA" id="ARBA00022490"/>
    </source>
</evidence>
<feature type="active site" description="Proton donor" evidence="5">
    <location>
        <position position="115"/>
    </location>
</feature>
<keyword evidence="3 5" id="KW-0808">Transferase</keyword>
<dbReference type="PROSITE" id="PS51186">
    <property type="entry name" value="GNAT"/>
    <property type="match status" value="1"/>
</dbReference>
<dbReference type="Pfam" id="PF00583">
    <property type="entry name" value="Acetyltransf_1"/>
    <property type="match status" value="1"/>
</dbReference>
<comment type="function">
    <text evidence="5 6">Acetylates the N-terminal alanine of ribosomal protein bS18.</text>
</comment>
<proteinExistence type="inferred from homology"/>
<comment type="subcellular location">
    <subcellularLocation>
        <location evidence="5 6">Cytoplasm</location>
    </subcellularLocation>
</comment>
<comment type="caution">
    <text evidence="5">Lacks conserved residue(s) required for the propagation of feature annotation.</text>
</comment>
<comment type="similarity">
    <text evidence="1 5 6">Belongs to the acetyltransferase family. RimI subfamily.</text>
</comment>
<evidence type="ECO:0000313" key="9">
    <source>
        <dbReference type="Proteomes" id="UP000651208"/>
    </source>
</evidence>
<keyword evidence="9" id="KW-1185">Reference proteome</keyword>
<dbReference type="InterPro" id="IPR000182">
    <property type="entry name" value="GNAT_dom"/>
</dbReference>
<keyword evidence="8" id="KW-0687">Ribonucleoprotein</keyword>
<feature type="domain" description="N-acetyltransferase" evidence="7">
    <location>
        <begin position="2"/>
        <end position="147"/>
    </location>
</feature>
<feature type="active site" description="Proton acceptor" evidence="5">
    <location>
        <position position="103"/>
    </location>
</feature>
<comment type="caution">
    <text evidence="8">The sequence shown here is derived from an EMBL/GenBank/DDBJ whole genome shotgun (WGS) entry which is preliminary data.</text>
</comment>
<evidence type="ECO:0000256" key="1">
    <source>
        <dbReference type="ARBA" id="ARBA00005395"/>
    </source>
</evidence>
<dbReference type="InterPro" id="IPR043690">
    <property type="entry name" value="RimI"/>
</dbReference>
<dbReference type="InterPro" id="IPR016181">
    <property type="entry name" value="Acyl_CoA_acyltransferase"/>
</dbReference>
<gene>
    <name evidence="5 8" type="primary">rimI</name>
    <name evidence="8" type="ORF">FcAc13_03410</name>
</gene>
<dbReference type="Proteomes" id="UP000651208">
    <property type="component" value="Unassembled WGS sequence"/>
</dbReference>
<evidence type="ECO:0000256" key="6">
    <source>
        <dbReference type="RuleBase" id="RU363094"/>
    </source>
</evidence>
<sequence>MKKISKLINADLQAAYQLEKRCHEYPWSEITFYSNQGERYLNKKIEIDDHLVGFLICQTVLDEASLFNIAIDPNYRQQGLARSILNNLITELEAKKIKVLWLEVRESNAAAIALYQQIGFNEISNRKNYYPTKNGHEDAIIMAYNISF</sequence>
<dbReference type="InterPro" id="IPR050680">
    <property type="entry name" value="YpeA/RimI_acetyltransf"/>
</dbReference>
<feature type="binding site" evidence="5">
    <location>
        <begin position="69"/>
        <end position="71"/>
    </location>
    <ligand>
        <name>acetyl-CoA</name>
        <dbReference type="ChEBI" id="CHEBI:57288"/>
    </ligand>
</feature>
<dbReference type="EMBL" id="JABURY010000006">
    <property type="protein sequence ID" value="MBC9130354.1"/>
    <property type="molecule type" value="Genomic_DNA"/>
</dbReference>
<dbReference type="PANTHER" id="PTHR43420">
    <property type="entry name" value="ACETYLTRANSFERASE"/>
    <property type="match status" value="1"/>
</dbReference>
<protein>
    <recommendedName>
        <fullName evidence="5 6">[Ribosomal protein bS18]-alanine N-acetyltransferase</fullName>
        <ecNumber evidence="5 6">2.3.1.266</ecNumber>
    </recommendedName>
</protein>
<evidence type="ECO:0000256" key="4">
    <source>
        <dbReference type="ARBA" id="ARBA00023315"/>
    </source>
</evidence>
<dbReference type="PANTHER" id="PTHR43420:SF12">
    <property type="entry name" value="N-ACETYLTRANSFERASE DOMAIN-CONTAINING PROTEIN"/>
    <property type="match status" value="1"/>
</dbReference>
<keyword evidence="2 5" id="KW-0963">Cytoplasm</keyword>
<evidence type="ECO:0000313" key="8">
    <source>
        <dbReference type="EMBL" id="MBC9130354.1"/>
    </source>
</evidence>
<dbReference type="RefSeq" id="WP_187754779.1">
    <property type="nucleotide sequence ID" value="NZ_JABURY010000006.1"/>
</dbReference>
<keyword evidence="4 5" id="KW-0012">Acyltransferase</keyword>
<evidence type="ECO:0000256" key="5">
    <source>
        <dbReference type="HAMAP-Rule" id="MF_02210"/>
    </source>
</evidence>
<reference evidence="8 9" key="1">
    <citation type="submission" date="2020-06" db="EMBL/GenBank/DDBJ databases">
        <title>Frischella cerana isolated from Apis cerana gut homogenate.</title>
        <authorList>
            <person name="Wolter L.A."/>
            <person name="Suenami S."/>
            <person name="Miyazaki R."/>
        </authorList>
    </citation>
    <scope>NUCLEOTIDE SEQUENCE [LARGE SCALE GENOMIC DNA]</scope>
    <source>
        <strain evidence="8 9">Ac13</strain>
    </source>
</reference>
<evidence type="ECO:0000259" key="7">
    <source>
        <dbReference type="PROSITE" id="PS51186"/>
    </source>
</evidence>